<feature type="domain" description="Uracil-DNA glycosylase-like" evidence="13">
    <location>
        <begin position="125"/>
        <end position="275"/>
    </location>
</feature>
<gene>
    <name evidence="14" type="ORF">REJC140_02451</name>
</gene>
<keyword evidence="10" id="KW-0411">Iron-sulfur</keyword>
<comment type="catalytic activity">
    <reaction evidence="1">
        <text>Hydrolyzes single-stranded DNA or mismatched double-stranded DNA and polynucleotides, releasing free uracil.</text>
        <dbReference type="EC" id="3.2.2.27"/>
    </reaction>
</comment>
<dbReference type="EC" id="3.2.2.27" evidence="3"/>
<dbReference type="InterPro" id="IPR051536">
    <property type="entry name" value="UDG_Type-4/5"/>
</dbReference>
<keyword evidence="6" id="KW-0479">Metal-binding</keyword>
<evidence type="ECO:0000256" key="8">
    <source>
        <dbReference type="ARBA" id="ARBA00022801"/>
    </source>
</evidence>
<proteinExistence type="inferred from homology"/>
<dbReference type="CDD" id="cd10030">
    <property type="entry name" value="UDG-F4_TTUDGA_SPO1dp_like"/>
    <property type="match status" value="1"/>
</dbReference>
<evidence type="ECO:0000256" key="3">
    <source>
        <dbReference type="ARBA" id="ARBA00012030"/>
    </source>
</evidence>
<comment type="caution">
    <text evidence="14">The sequence shown here is derived from an EMBL/GenBank/DDBJ whole genome shotgun (WGS) entry which is preliminary data.</text>
</comment>
<evidence type="ECO:0000256" key="11">
    <source>
        <dbReference type="ARBA" id="ARBA00023204"/>
    </source>
</evidence>
<dbReference type="EMBL" id="CABFWF030000006">
    <property type="protein sequence ID" value="CAD7027029.1"/>
    <property type="molecule type" value="Genomic_DNA"/>
</dbReference>
<dbReference type="InterPro" id="IPR005273">
    <property type="entry name" value="Ura-DNA_glyco_family4"/>
</dbReference>
<keyword evidence="5" id="KW-0004">4Fe-4S</keyword>
<evidence type="ECO:0000256" key="7">
    <source>
        <dbReference type="ARBA" id="ARBA00022763"/>
    </source>
</evidence>
<evidence type="ECO:0000256" key="2">
    <source>
        <dbReference type="ARBA" id="ARBA00006521"/>
    </source>
</evidence>
<keyword evidence="7" id="KW-0227">DNA damage</keyword>
<dbReference type="RefSeq" id="WP_142591633.1">
    <property type="nucleotide sequence ID" value="NZ_CABFWF030000006.1"/>
</dbReference>
<dbReference type="Proteomes" id="UP000606921">
    <property type="component" value="Unassembled WGS sequence"/>
</dbReference>
<dbReference type="SMART" id="SM00987">
    <property type="entry name" value="UreE_C"/>
    <property type="match status" value="1"/>
</dbReference>
<dbReference type="Gene3D" id="3.40.470.10">
    <property type="entry name" value="Uracil-DNA glycosylase-like domain"/>
    <property type="match status" value="1"/>
</dbReference>
<dbReference type="PANTHER" id="PTHR33693:SF1">
    <property type="entry name" value="TYPE-4 URACIL-DNA GLYCOSYLASE"/>
    <property type="match status" value="1"/>
</dbReference>
<evidence type="ECO:0000256" key="1">
    <source>
        <dbReference type="ARBA" id="ARBA00001400"/>
    </source>
</evidence>
<keyword evidence="8" id="KW-0378">Hydrolase</keyword>
<protein>
    <recommendedName>
        <fullName evidence="4">Type-4 uracil-DNA glycosylase</fullName>
        <ecNumber evidence="3">3.2.2.27</ecNumber>
    </recommendedName>
</protein>
<keyword evidence="11" id="KW-0234">DNA repair</keyword>
<sequence length="284" mass="30454">MIQAKDLQAGELSALLHFYADAGVGWLLEDAPIDRIQEFEAQQAARREAKQSQPAPPQRQDRQASARAVDAARPLNPPPVAMPNVDAVAAAQLAADSARSLAELKAAIETFDSCNLKNGARSTVFASGDPASRIMVIGPMPSADDDREGLPFSGRTGQLLDRMLGAIGLSRETVLLTNIIPWRPPGNRMPSPAETAICKPFIDRQIALAEPEHLLLLGNFPARFFFGESGTIHGLRGGWREVAVGGRSVAALATLHPQELLAAPATKGLAWRDLLMFSQALSRT</sequence>
<dbReference type="InterPro" id="IPR005122">
    <property type="entry name" value="Uracil-DNA_glycosylase-like"/>
</dbReference>
<evidence type="ECO:0000313" key="14">
    <source>
        <dbReference type="EMBL" id="CAD7027029.1"/>
    </source>
</evidence>
<dbReference type="SUPFAM" id="SSF52141">
    <property type="entry name" value="Uracil-DNA glycosylase-like"/>
    <property type="match status" value="1"/>
</dbReference>
<evidence type="ECO:0000256" key="12">
    <source>
        <dbReference type="SAM" id="MobiDB-lite"/>
    </source>
</evidence>
<keyword evidence="15" id="KW-1185">Reference proteome</keyword>
<comment type="similarity">
    <text evidence="2">Belongs to the uracil-DNA glycosylase (UDG) superfamily. Type 4 (UDGa) family.</text>
</comment>
<dbReference type="SMART" id="SM00986">
    <property type="entry name" value="UDG"/>
    <property type="match status" value="1"/>
</dbReference>
<evidence type="ECO:0000256" key="9">
    <source>
        <dbReference type="ARBA" id="ARBA00023004"/>
    </source>
</evidence>
<evidence type="ECO:0000256" key="4">
    <source>
        <dbReference type="ARBA" id="ARBA00019403"/>
    </source>
</evidence>
<evidence type="ECO:0000313" key="15">
    <source>
        <dbReference type="Proteomes" id="UP000606921"/>
    </source>
</evidence>
<evidence type="ECO:0000256" key="5">
    <source>
        <dbReference type="ARBA" id="ARBA00022485"/>
    </source>
</evidence>
<feature type="compositionally biased region" description="Low complexity" evidence="12">
    <location>
        <begin position="65"/>
        <end position="74"/>
    </location>
</feature>
<feature type="region of interest" description="Disordered" evidence="12">
    <location>
        <begin position="42"/>
        <end position="80"/>
    </location>
</feature>
<evidence type="ECO:0000259" key="13">
    <source>
        <dbReference type="SMART" id="SM00986"/>
    </source>
</evidence>
<keyword evidence="9" id="KW-0408">Iron</keyword>
<evidence type="ECO:0000256" key="10">
    <source>
        <dbReference type="ARBA" id="ARBA00023014"/>
    </source>
</evidence>
<name>A0ABN7JK52_9HYPH</name>
<accession>A0ABN7JK52</accession>
<dbReference type="NCBIfam" id="TIGR00758">
    <property type="entry name" value="UDG_fam4"/>
    <property type="match status" value="1"/>
</dbReference>
<dbReference type="PANTHER" id="PTHR33693">
    <property type="entry name" value="TYPE-5 URACIL-DNA GLYCOSYLASE"/>
    <property type="match status" value="1"/>
</dbReference>
<dbReference type="Pfam" id="PF03167">
    <property type="entry name" value="UDG"/>
    <property type="match status" value="1"/>
</dbReference>
<organism evidence="14 15">
    <name type="scientific">Pseudorhizobium endolithicum</name>
    <dbReference type="NCBI Taxonomy" id="1191678"/>
    <lineage>
        <taxon>Bacteria</taxon>
        <taxon>Pseudomonadati</taxon>
        <taxon>Pseudomonadota</taxon>
        <taxon>Alphaproteobacteria</taxon>
        <taxon>Hyphomicrobiales</taxon>
        <taxon>Rhizobiaceae</taxon>
        <taxon>Rhizobium/Agrobacterium group</taxon>
        <taxon>Pseudorhizobium</taxon>
    </lineage>
</organism>
<evidence type="ECO:0000256" key="6">
    <source>
        <dbReference type="ARBA" id="ARBA00022723"/>
    </source>
</evidence>
<reference evidence="14 15" key="1">
    <citation type="submission" date="2020-11" db="EMBL/GenBank/DDBJ databases">
        <authorList>
            <person name="Lassalle F."/>
        </authorList>
    </citation>
    <scope>NUCLEOTIDE SEQUENCE [LARGE SCALE GENOMIC DNA]</scope>
    <source>
        <strain evidence="14 15">JC140</strain>
    </source>
</reference>
<dbReference type="InterPro" id="IPR036895">
    <property type="entry name" value="Uracil-DNA_glycosylase-like_sf"/>
</dbReference>